<comment type="caution">
    <text evidence="2">The sequence shown here is derived from an EMBL/GenBank/DDBJ whole genome shotgun (WGS) entry which is preliminary data.</text>
</comment>
<sequence>MGNIDELINKLAQDSTAVKRASHPFLLGSEWMVAALIYLAVALLLSGARHDLWLELHKPWFVAELAALAGILICTSLSAALLSYPDLHQKRSIAFSPIAAFVLFVLVMLFAWRADNPPAPLPVHSFECTLSISLVSLLPAAWTFHVMRKFASTHSRWAGGIACLFAFSVGALWLRLYEQNDSIMHVIRWHYLPMAGAGIAGMWLGKRVLKW</sequence>
<reference evidence="2 3" key="2">
    <citation type="submission" date="2016-03" db="EMBL/GenBank/DDBJ databases">
        <title>New uncultured bacterium of the family Gallionellaceae from acid mine drainage: description and reconstruction of genome based on metagenomic analysis of microbial community.</title>
        <authorList>
            <person name="Kadnikov V."/>
            <person name="Ivasenko D."/>
            <person name="Beletsky A."/>
            <person name="Mardanov A."/>
            <person name="Danilova E."/>
            <person name="Pimenov N."/>
            <person name="Karnachuk O."/>
            <person name="Ravin N."/>
        </authorList>
    </citation>
    <scope>NUCLEOTIDE SEQUENCE [LARGE SCALE GENOMIC DNA]</scope>
    <source>
        <strain evidence="2">ShG14-8</strain>
    </source>
</reference>
<name>A0A139BSA5_9PROT</name>
<feature type="transmembrane region" description="Helical" evidence="1">
    <location>
        <begin position="60"/>
        <end position="82"/>
    </location>
</feature>
<gene>
    <name evidence="2" type="ORF">AWT59_2182</name>
</gene>
<accession>A0A139BSA5</accession>
<feature type="transmembrane region" description="Helical" evidence="1">
    <location>
        <begin position="94"/>
        <end position="112"/>
    </location>
</feature>
<feature type="transmembrane region" description="Helical" evidence="1">
    <location>
        <begin position="188"/>
        <end position="205"/>
    </location>
</feature>
<feature type="transmembrane region" description="Helical" evidence="1">
    <location>
        <begin position="157"/>
        <end position="176"/>
    </location>
</feature>
<feature type="transmembrane region" description="Helical" evidence="1">
    <location>
        <begin position="124"/>
        <end position="145"/>
    </location>
</feature>
<reference evidence="2 3" key="1">
    <citation type="submission" date="2016-02" db="EMBL/GenBank/DDBJ databases">
        <authorList>
            <person name="Wen L."/>
            <person name="He K."/>
            <person name="Yang H."/>
        </authorList>
    </citation>
    <scope>NUCLEOTIDE SEQUENCE [LARGE SCALE GENOMIC DNA]</scope>
    <source>
        <strain evidence="2">ShG14-8</strain>
    </source>
</reference>
<evidence type="ECO:0000313" key="2">
    <source>
        <dbReference type="EMBL" id="KXS31703.1"/>
    </source>
</evidence>
<dbReference type="EMBL" id="LSLI01000061">
    <property type="protein sequence ID" value="KXS31703.1"/>
    <property type="molecule type" value="Genomic_DNA"/>
</dbReference>
<evidence type="ECO:0008006" key="4">
    <source>
        <dbReference type="Google" id="ProtNLM"/>
    </source>
</evidence>
<proteinExistence type="predicted"/>
<keyword evidence="1" id="KW-0472">Membrane</keyword>
<protein>
    <recommendedName>
        <fullName evidence="4">DUF1109 domain-containing protein</fullName>
    </recommendedName>
</protein>
<dbReference type="Pfam" id="PF06532">
    <property type="entry name" value="NrsF"/>
    <property type="match status" value="1"/>
</dbReference>
<organism evidence="2 3">
    <name type="scientific">Candidatus Gallionella acididurans</name>
    <dbReference type="NCBI Taxonomy" id="1796491"/>
    <lineage>
        <taxon>Bacteria</taxon>
        <taxon>Pseudomonadati</taxon>
        <taxon>Pseudomonadota</taxon>
        <taxon>Betaproteobacteria</taxon>
        <taxon>Nitrosomonadales</taxon>
        <taxon>Gallionellaceae</taxon>
        <taxon>Gallionella</taxon>
    </lineage>
</organism>
<keyword evidence="1" id="KW-0812">Transmembrane</keyword>
<dbReference type="AlphaFoldDB" id="A0A139BSA5"/>
<evidence type="ECO:0000313" key="3">
    <source>
        <dbReference type="Proteomes" id="UP000070578"/>
    </source>
</evidence>
<dbReference type="InterPro" id="IPR009495">
    <property type="entry name" value="NrsF"/>
</dbReference>
<evidence type="ECO:0000256" key="1">
    <source>
        <dbReference type="SAM" id="Phobius"/>
    </source>
</evidence>
<keyword evidence="1" id="KW-1133">Transmembrane helix</keyword>
<dbReference type="Proteomes" id="UP000070578">
    <property type="component" value="Unassembled WGS sequence"/>
</dbReference>
<feature type="transmembrane region" description="Helical" evidence="1">
    <location>
        <begin position="25"/>
        <end position="48"/>
    </location>
</feature>